<evidence type="ECO:0000313" key="3">
    <source>
        <dbReference type="Proteomes" id="UP000198902"/>
    </source>
</evidence>
<evidence type="ECO:0000313" key="2">
    <source>
        <dbReference type="EMBL" id="CQR48915.1"/>
    </source>
</evidence>
<gene>
    <name evidence="2" type="ORF">BN996_00364</name>
</gene>
<organism evidence="2 3">
    <name type="scientific">Haloferax massiliensis</name>
    <dbReference type="NCBI Taxonomy" id="1476858"/>
    <lineage>
        <taxon>Archaea</taxon>
        <taxon>Methanobacteriati</taxon>
        <taxon>Methanobacteriota</taxon>
        <taxon>Stenosarchaea group</taxon>
        <taxon>Halobacteria</taxon>
        <taxon>Halobacteriales</taxon>
        <taxon>Haloferacaceae</taxon>
        <taxon>Haloferax</taxon>
    </lineage>
</organism>
<dbReference type="AlphaFoldDB" id="A0A0D6JMT4"/>
<accession>A0A0D6JMT4</accession>
<feature type="region of interest" description="Disordered" evidence="1">
    <location>
        <begin position="27"/>
        <end position="53"/>
    </location>
</feature>
<dbReference type="EMBL" id="CSTE01000001">
    <property type="protein sequence ID" value="CQR48915.1"/>
    <property type="molecule type" value="Genomic_DNA"/>
</dbReference>
<proteinExistence type="predicted"/>
<reference evidence="3" key="1">
    <citation type="submission" date="2015-03" db="EMBL/GenBank/DDBJ databases">
        <authorList>
            <person name="Urmite Genomes"/>
        </authorList>
    </citation>
    <scope>NUCLEOTIDE SEQUENCE [LARGE SCALE GENOMIC DNA]</scope>
    <source>
        <strain evidence="3">Arc-Hr</strain>
    </source>
</reference>
<protein>
    <submittedName>
        <fullName evidence="2">Uncharacterized protein</fullName>
    </submittedName>
</protein>
<dbReference type="Proteomes" id="UP000198902">
    <property type="component" value="Unassembled WGS sequence"/>
</dbReference>
<keyword evidence="3" id="KW-1185">Reference proteome</keyword>
<sequence>MFPDYDEPLPLVTDPSSGIDRARAARLTADPGPVIPRNRGGRHSGTTGAYGDV</sequence>
<name>A0A0D6JMT4_9EURY</name>
<evidence type="ECO:0000256" key="1">
    <source>
        <dbReference type="SAM" id="MobiDB-lite"/>
    </source>
</evidence>